<protein>
    <recommendedName>
        <fullName evidence="3">DUF4393 domain-containing protein</fullName>
    </recommendedName>
</protein>
<dbReference type="RefSeq" id="WP_143773794.1">
    <property type="nucleotide sequence ID" value="NZ_LT906434.1"/>
</dbReference>
<dbReference type="InterPro" id="IPR025506">
    <property type="entry name" value="Abi_alpha"/>
</dbReference>
<dbReference type="KEGG" id="nzo:SAMEA4504057_1182"/>
<sequence length="288" mass="32780">MIENISTIATSVITAGATTLMTKGADAPAHTLNLIWKQVFGSMDLWLEKQQLKRTKELEDFGNRLNEKLKEIPKEEIQEPTFSVLGPAIEASQYYLEEEELREIFAKLVSASFDARQNGKLHNSFVDKIKSLSSHDAKLLQNLKESIELALGEYYIEDNNNAGEFTLSPIVCLAMGEENIEKTSVSIDNLVHLGLIQVDMDRHFTDEARYREFYSINLFDHLNHNNHILSRKLKIEELLKSYSKERIASANHCSVSDIENWLQDRTVSLRKGICKLTSLGKVFVEICC</sequence>
<proteinExistence type="predicted"/>
<evidence type="ECO:0000313" key="1">
    <source>
        <dbReference type="EMBL" id="SNU79679.1"/>
    </source>
</evidence>
<name>A0AB38DQZ0_9NEIS</name>
<dbReference type="Pfam" id="PF14337">
    <property type="entry name" value="Abi_alpha"/>
    <property type="match status" value="1"/>
</dbReference>
<gene>
    <name evidence="1" type="ORF">SAMEA4504057_01182</name>
</gene>
<dbReference type="Gene3D" id="3.30.110.190">
    <property type="match status" value="1"/>
</dbReference>
<organism evidence="1 2">
    <name type="scientific">Neisseria zoodegmatis</name>
    <dbReference type="NCBI Taxonomy" id="326523"/>
    <lineage>
        <taxon>Bacteria</taxon>
        <taxon>Pseudomonadati</taxon>
        <taxon>Pseudomonadota</taxon>
        <taxon>Betaproteobacteria</taxon>
        <taxon>Neisseriales</taxon>
        <taxon>Neisseriaceae</taxon>
        <taxon>Neisseria</taxon>
    </lineage>
</organism>
<evidence type="ECO:0008006" key="3">
    <source>
        <dbReference type="Google" id="ProtNLM"/>
    </source>
</evidence>
<dbReference type="EMBL" id="LT906434">
    <property type="protein sequence ID" value="SNU79679.1"/>
    <property type="molecule type" value="Genomic_DNA"/>
</dbReference>
<accession>A0AB38DQZ0</accession>
<dbReference type="AlphaFoldDB" id="A0AB38DQZ0"/>
<evidence type="ECO:0000313" key="2">
    <source>
        <dbReference type="Proteomes" id="UP000215033"/>
    </source>
</evidence>
<reference evidence="1 2" key="1">
    <citation type="submission" date="2017-06" db="EMBL/GenBank/DDBJ databases">
        <authorList>
            <consortium name="Pathogen Informatics"/>
        </authorList>
    </citation>
    <scope>NUCLEOTIDE SEQUENCE [LARGE SCALE GENOMIC DNA]</scope>
    <source>
        <strain evidence="1 2">NCTC12230</strain>
    </source>
</reference>
<dbReference type="Proteomes" id="UP000215033">
    <property type="component" value="Chromosome 1"/>
</dbReference>